<keyword evidence="1" id="KW-0418">Kinase</keyword>
<dbReference type="PANTHER" id="PTHR48079:SF6">
    <property type="entry name" value="NAD(P)-BINDING DOMAIN-CONTAINING PROTEIN-RELATED"/>
    <property type="match status" value="1"/>
</dbReference>
<comment type="caution">
    <text evidence="1">The sequence shown here is derived from an EMBL/GenBank/DDBJ whole genome shotgun (WGS) entry which is preliminary data.</text>
</comment>
<dbReference type="Gene3D" id="3.40.50.720">
    <property type="entry name" value="NAD(P)-binding Rossmann-like Domain"/>
    <property type="match status" value="1"/>
</dbReference>
<dbReference type="PANTHER" id="PTHR48079">
    <property type="entry name" value="PROTEIN YEEZ"/>
    <property type="match status" value="1"/>
</dbReference>
<evidence type="ECO:0000313" key="1">
    <source>
        <dbReference type="EMBL" id="KAI6648778.1"/>
    </source>
</evidence>
<sequence length="258" mass="29505">MSRVFINQIDSYLGSILADCICHTPIGSIRDEILNLHSEDQVYNPELFYQVSGTHCSTSLEDNISHDPQSPLDYNKLLPKILEQDVVIYNICDDINQILEAEFVVNTLHQNLDKFLKPKTFILISTCLTWAKTRPVDPDEPDGVYTEDDYRMRRSHPSFKDHLALEKLVTKLGRTKKSLFSTYVLCCGLIYGGGECILHFLFKQAWLGEFQGIQLPVFGNGQNTLPTIHVKDLVSIIINLVELHPKPRYFKVSFDFPN</sequence>
<proteinExistence type="predicted"/>
<evidence type="ECO:0000313" key="2">
    <source>
        <dbReference type="Proteomes" id="UP001165289"/>
    </source>
</evidence>
<dbReference type="EMBL" id="JAKMXF010000326">
    <property type="protein sequence ID" value="KAI6648778.1"/>
    <property type="molecule type" value="Genomic_DNA"/>
</dbReference>
<dbReference type="InterPro" id="IPR036291">
    <property type="entry name" value="NAD(P)-bd_dom_sf"/>
</dbReference>
<gene>
    <name evidence="1" type="ORF">LOD99_7165</name>
</gene>
<organism evidence="1 2">
    <name type="scientific">Oopsacas minuta</name>
    <dbReference type="NCBI Taxonomy" id="111878"/>
    <lineage>
        <taxon>Eukaryota</taxon>
        <taxon>Metazoa</taxon>
        <taxon>Porifera</taxon>
        <taxon>Hexactinellida</taxon>
        <taxon>Hexasterophora</taxon>
        <taxon>Lyssacinosida</taxon>
        <taxon>Leucopsacidae</taxon>
        <taxon>Oopsacas</taxon>
    </lineage>
</organism>
<keyword evidence="2" id="KW-1185">Reference proteome</keyword>
<protein>
    <submittedName>
        <fullName evidence="1">Adenylate kinase 7 isoform X2</fullName>
    </submittedName>
</protein>
<keyword evidence="1" id="KW-0808">Transferase</keyword>
<dbReference type="InterPro" id="IPR051783">
    <property type="entry name" value="NAD(P)-dependent_oxidoreduct"/>
</dbReference>
<dbReference type="AlphaFoldDB" id="A0AAV7JIQ2"/>
<accession>A0AAV7JIQ2</accession>
<dbReference type="Proteomes" id="UP001165289">
    <property type="component" value="Unassembled WGS sequence"/>
</dbReference>
<reference evidence="1 2" key="1">
    <citation type="journal article" date="2023" name="BMC Biol.">
        <title>The compact genome of the sponge Oopsacas minuta (Hexactinellida) is lacking key metazoan core genes.</title>
        <authorList>
            <person name="Santini S."/>
            <person name="Schenkelaars Q."/>
            <person name="Jourda C."/>
            <person name="Duchesne M."/>
            <person name="Belahbib H."/>
            <person name="Rocher C."/>
            <person name="Selva M."/>
            <person name="Riesgo A."/>
            <person name="Vervoort M."/>
            <person name="Leys S.P."/>
            <person name="Kodjabachian L."/>
            <person name="Le Bivic A."/>
            <person name="Borchiellini C."/>
            <person name="Claverie J.M."/>
            <person name="Renard E."/>
        </authorList>
    </citation>
    <scope>NUCLEOTIDE SEQUENCE [LARGE SCALE GENOMIC DNA]</scope>
    <source>
        <strain evidence="1">SPO-2</strain>
    </source>
</reference>
<name>A0AAV7JIQ2_9METZ</name>
<dbReference type="GO" id="GO:0004029">
    <property type="term" value="F:aldehyde dehydrogenase (NAD+) activity"/>
    <property type="evidence" value="ECO:0007669"/>
    <property type="project" value="TreeGrafter"/>
</dbReference>
<dbReference type="SUPFAM" id="SSF51735">
    <property type="entry name" value="NAD(P)-binding Rossmann-fold domains"/>
    <property type="match status" value="1"/>
</dbReference>
<dbReference type="GO" id="GO:0005737">
    <property type="term" value="C:cytoplasm"/>
    <property type="evidence" value="ECO:0007669"/>
    <property type="project" value="TreeGrafter"/>
</dbReference>
<dbReference type="GO" id="GO:0016301">
    <property type="term" value="F:kinase activity"/>
    <property type="evidence" value="ECO:0007669"/>
    <property type="project" value="UniProtKB-KW"/>
</dbReference>